<evidence type="ECO:0000313" key="1">
    <source>
        <dbReference type="EMBL" id="GIY83027.1"/>
    </source>
</evidence>
<proteinExistence type="predicted"/>
<comment type="caution">
    <text evidence="1">The sequence shown here is derived from an EMBL/GenBank/DDBJ whole genome shotgun (WGS) entry which is preliminary data.</text>
</comment>
<protein>
    <submittedName>
        <fullName evidence="1">Uncharacterized protein</fullName>
    </submittedName>
</protein>
<dbReference type="AlphaFoldDB" id="A0AAV4WK52"/>
<dbReference type="Proteomes" id="UP001054945">
    <property type="component" value="Unassembled WGS sequence"/>
</dbReference>
<accession>A0AAV4WK52</accession>
<name>A0AAV4WK52_CAEEX</name>
<keyword evidence="2" id="KW-1185">Reference proteome</keyword>
<gene>
    <name evidence="1" type="ORF">CEXT_178061</name>
</gene>
<sequence length="127" mass="13964">MPTLQLESDLPHIGDEMLHLAFGALIASHLSKGKNIIRHFLACSCCLNVLSLTGFTSHETCLRPSQLKSTNHSSGVVFHGHVCYIIACRHVKHSAVKHKSINQLHSLYCYGTVATVTSLHLPISMHN</sequence>
<reference evidence="1 2" key="1">
    <citation type="submission" date="2021-06" db="EMBL/GenBank/DDBJ databases">
        <title>Caerostris extrusa draft genome.</title>
        <authorList>
            <person name="Kono N."/>
            <person name="Arakawa K."/>
        </authorList>
    </citation>
    <scope>NUCLEOTIDE SEQUENCE [LARGE SCALE GENOMIC DNA]</scope>
</reference>
<organism evidence="1 2">
    <name type="scientific">Caerostris extrusa</name>
    <name type="common">Bark spider</name>
    <name type="synonym">Caerostris bankana</name>
    <dbReference type="NCBI Taxonomy" id="172846"/>
    <lineage>
        <taxon>Eukaryota</taxon>
        <taxon>Metazoa</taxon>
        <taxon>Ecdysozoa</taxon>
        <taxon>Arthropoda</taxon>
        <taxon>Chelicerata</taxon>
        <taxon>Arachnida</taxon>
        <taxon>Araneae</taxon>
        <taxon>Araneomorphae</taxon>
        <taxon>Entelegynae</taxon>
        <taxon>Araneoidea</taxon>
        <taxon>Araneidae</taxon>
        <taxon>Caerostris</taxon>
    </lineage>
</organism>
<dbReference type="EMBL" id="BPLR01016326">
    <property type="protein sequence ID" value="GIY83027.1"/>
    <property type="molecule type" value="Genomic_DNA"/>
</dbReference>
<evidence type="ECO:0000313" key="2">
    <source>
        <dbReference type="Proteomes" id="UP001054945"/>
    </source>
</evidence>